<dbReference type="Proteomes" id="UP000290289">
    <property type="component" value="Chromosome 17"/>
</dbReference>
<evidence type="ECO:0000256" key="1">
    <source>
        <dbReference type="ARBA" id="ARBA00004123"/>
    </source>
</evidence>
<dbReference type="Pfam" id="PF08214">
    <property type="entry name" value="HAT_KAT11"/>
    <property type="match status" value="1"/>
</dbReference>
<keyword evidence="8" id="KW-0804">Transcription</keyword>
<feature type="compositionally biased region" description="Polar residues" evidence="11">
    <location>
        <begin position="532"/>
        <end position="542"/>
    </location>
</feature>
<dbReference type="InterPro" id="IPR011011">
    <property type="entry name" value="Znf_FYVE_PHD"/>
</dbReference>
<dbReference type="PANTHER" id="PTHR13808:SF53">
    <property type="entry name" value="HISTONE ACETYLTRANSFERASE HAC2"/>
    <property type="match status" value="1"/>
</dbReference>
<feature type="region of interest" description="Disordered" evidence="11">
    <location>
        <begin position="521"/>
        <end position="548"/>
    </location>
</feature>
<evidence type="ECO:0000256" key="2">
    <source>
        <dbReference type="ARBA" id="ARBA00013184"/>
    </source>
</evidence>
<gene>
    <name evidence="14" type="ORF">DVH24_028380</name>
</gene>
<dbReference type="PROSITE" id="PS51727">
    <property type="entry name" value="CBP_P300_HAT"/>
    <property type="match status" value="1"/>
</dbReference>
<evidence type="ECO:0000313" key="15">
    <source>
        <dbReference type="Proteomes" id="UP000290289"/>
    </source>
</evidence>
<evidence type="ECO:0000256" key="11">
    <source>
        <dbReference type="SAM" id="MobiDB-lite"/>
    </source>
</evidence>
<dbReference type="GO" id="GO:0031490">
    <property type="term" value="F:chromatin DNA binding"/>
    <property type="evidence" value="ECO:0007669"/>
    <property type="project" value="TreeGrafter"/>
</dbReference>
<dbReference type="GO" id="GO:0004402">
    <property type="term" value="F:histone acetyltransferase activity"/>
    <property type="evidence" value="ECO:0007669"/>
    <property type="project" value="InterPro"/>
</dbReference>
<evidence type="ECO:0000256" key="8">
    <source>
        <dbReference type="ARBA" id="ARBA00023163"/>
    </source>
</evidence>
<dbReference type="GO" id="GO:0000123">
    <property type="term" value="C:histone acetyltransferase complex"/>
    <property type="evidence" value="ECO:0007669"/>
    <property type="project" value="TreeGrafter"/>
</dbReference>
<feature type="region of interest" description="Disordered" evidence="11">
    <location>
        <begin position="1349"/>
        <end position="1368"/>
    </location>
</feature>
<name>A0A498HGQ1_MALDO</name>
<dbReference type="EMBL" id="RDQH01000343">
    <property type="protein sequence ID" value="RXH68233.1"/>
    <property type="molecule type" value="Genomic_DNA"/>
</dbReference>
<dbReference type="PROSITE" id="PS01357">
    <property type="entry name" value="ZF_ZZ_1"/>
    <property type="match status" value="1"/>
</dbReference>
<dbReference type="InterPro" id="IPR000433">
    <property type="entry name" value="Znf_ZZ"/>
</dbReference>
<feature type="region of interest" description="Disordered" evidence="11">
    <location>
        <begin position="408"/>
        <end position="450"/>
    </location>
</feature>
<dbReference type="EC" id="2.3.1.48" evidence="2"/>
<comment type="caution">
    <text evidence="14">The sequence shown here is derived from an EMBL/GenBank/DDBJ whole genome shotgun (WGS) entry which is preliminary data.</text>
</comment>
<feature type="region of interest" description="Disordered" evidence="11">
    <location>
        <begin position="1306"/>
        <end position="1327"/>
    </location>
</feature>
<protein>
    <recommendedName>
        <fullName evidence="2">histone acetyltransferase</fullName>
        <ecNumber evidence="2">2.3.1.48</ecNumber>
    </recommendedName>
</protein>
<keyword evidence="15" id="KW-1185">Reference proteome</keyword>
<keyword evidence="6" id="KW-0862">Zinc</keyword>
<evidence type="ECO:0000256" key="4">
    <source>
        <dbReference type="ARBA" id="ARBA00022723"/>
    </source>
</evidence>
<dbReference type="InterPro" id="IPR013083">
    <property type="entry name" value="Znf_RING/FYVE/PHD"/>
</dbReference>
<dbReference type="Gene3D" id="3.30.60.90">
    <property type="match status" value="2"/>
</dbReference>
<keyword evidence="3" id="KW-0808">Transferase</keyword>
<dbReference type="InterPro" id="IPR043145">
    <property type="entry name" value="Znf_ZZ_sf"/>
</dbReference>
<dbReference type="PANTHER" id="PTHR13808">
    <property type="entry name" value="CBP/P300-RELATED"/>
    <property type="match status" value="1"/>
</dbReference>
<dbReference type="SMART" id="SM00291">
    <property type="entry name" value="ZnF_ZZ"/>
    <property type="match status" value="2"/>
</dbReference>
<organism evidence="14 15">
    <name type="scientific">Malus domestica</name>
    <name type="common">Apple</name>
    <name type="synonym">Pyrus malus</name>
    <dbReference type="NCBI Taxonomy" id="3750"/>
    <lineage>
        <taxon>Eukaryota</taxon>
        <taxon>Viridiplantae</taxon>
        <taxon>Streptophyta</taxon>
        <taxon>Embryophyta</taxon>
        <taxon>Tracheophyta</taxon>
        <taxon>Spermatophyta</taxon>
        <taxon>Magnoliopsida</taxon>
        <taxon>eudicotyledons</taxon>
        <taxon>Gunneridae</taxon>
        <taxon>Pentapetalae</taxon>
        <taxon>rosids</taxon>
        <taxon>fabids</taxon>
        <taxon>Rosales</taxon>
        <taxon>Rosaceae</taxon>
        <taxon>Amygdaloideae</taxon>
        <taxon>Maleae</taxon>
        <taxon>Malus</taxon>
    </lineage>
</organism>
<dbReference type="SUPFAM" id="SSF57903">
    <property type="entry name" value="FYVE/PHD zinc finger"/>
    <property type="match status" value="1"/>
</dbReference>
<reference evidence="14 15" key="1">
    <citation type="submission" date="2018-10" db="EMBL/GenBank/DDBJ databases">
        <title>A high-quality apple genome assembly.</title>
        <authorList>
            <person name="Hu J."/>
        </authorList>
    </citation>
    <scope>NUCLEOTIDE SEQUENCE [LARGE SCALE GENOMIC DNA]</scope>
    <source>
        <strain evidence="15">cv. HFTH1</strain>
        <tissue evidence="14">Young leaf</tissue>
    </source>
</reference>
<keyword evidence="5 10" id="KW-0863">Zinc-finger</keyword>
<dbReference type="GO" id="GO:0045944">
    <property type="term" value="P:positive regulation of transcription by RNA polymerase II"/>
    <property type="evidence" value="ECO:0007669"/>
    <property type="project" value="TreeGrafter"/>
</dbReference>
<evidence type="ECO:0000256" key="9">
    <source>
        <dbReference type="ARBA" id="ARBA00023242"/>
    </source>
</evidence>
<dbReference type="GO" id="GO:0008270">
    <property type="term" value="F:zinc ion binding"/>
    <property type="evidence" value="ECO:0007669"/>
    <property type="project" value="UniProtKB-KW"/>
</dbReference>
<dbReference type="InterPro" id="IPR031162">
    <property type="entry name" value="CBP_P300_HAT"/>
</dbReference>
<evidence type="ECO:0000259" key="12">
    <source>
        <dbReference type="PROSITE" id="PS50135"/>
    </source>
</evidence>
<dbReference type="Gene3D" id="3.30.40.10">
    <property type="entry name" value="Zinc/RING finger domain, C3HC4 (zinc finger)"/>
    <property type="match status" value="1"/>
</dbReference>
<comment type="subcellular location">
    <subcellularLocation>
        <location evidence="1">Nucleus</location>
    </subcellularLocation>
</comment>
<feature type="compositionally biased region" description="Polar residues" evidence="11">
    <location>
        <begin position="431"/>
        <end position="441"/>
    </location>
</feature>
<feature type="domain" description="ZZ-type" evidence="12">
    <location>
        <begin position="1140"/>
        <end position="1195"/>
    </location>
</feature>
<proteinExistence type="predicted"/>
<evidence type="ECO:0000256" key="3">
    <source>
        <dbReference type="ARBA" id="ARBA00022679"/>
    </source>
</evidence>
<evidence type="ECO:0000256" key="10">
    <source>
        <dbReference type="PROSITE-ProRule" id="PRU00228"/>
    </source>
</evidence>
<dbReference type="GO" id="GO:0005634">
    <property type="term" value="C:nucleus"/>
    <property type="evidence" value="ECO:0007669"/>
    <property type="project" value="UniProtKB-SubCell"/>
</dbReference>
<keyword evidence="7" id="KW-0805">Transcription regulation</keyword>
<evidence type="ECO:0000256" key="6">
    <source>
        <dbReference type="ARBA" id="ARBA00022833"/>
    </source>
</evidence>
<feature type="compositionally biased region" description="Polar residues" evidence="11">
    <location>
        <begin position="1307"/>
        <end position="1323"/>
    </location>
</feature>
<dbReference type="InterPro" id="IPR013178">
    <property type="entry name" value="Histone_AcTrfase_Rtt109/CBP"/>
</dbReference>
<feature type="domain" description="CBP/p300-type HAT" evidence="13">
    <location>
        <begin position="824"/>
        <end position="1258"/>
    </location>
</feature>
<accession>A0A498HGQ1</accession>
<dbReference type="SUPFAM" id="SSF57850">
    <property type="entry name" value="RING/U-box"/>
    <property type="match status" value="2"/>
</dbReference>
<keyword evidence="9" id="KW-0539">Nucleus</keyword>
<evidence type="ECO:0000256" key="5">
    <source>
        <dbReference type="ARBA" id="ARBA00022771"/>
    </source>
</evidence>
<dbReference type="GO" id="GO:0005667">
    <property type="term" value="C:transcription regulator complex"/>
    <property type="evidence" value="ECO:0007669"/>
    <property type="project" value="TreeGrafter"/>
</dbReference>
<sequence>MDVQIYNSEQTLGHMPNNPGLNSSPFLPGGDSLRRQALKCPVGYLRDWRKGPKVIRFRNFVRKLLNEYFLIRTNYGCGEMASDYAAVVENQLFMEAISEEEYVNVETLSHRLQKLLNLYDANSSQPAVSAETPFNCLGGASRSDSVCNNAFIANNADDVNLIKGFPFNGDKQGDTKRFITSDELDMPCLTGLRQASSETVVPFEDASTSVAAYSNANQGYLNYISGISSDCQVQQQHLGHVGSSKFEGRLGSNQNAQSVVFPSTEGEFSVFSSSNLLIPQHVPTDVPVISREISTLEDILQSCSQMIKCQHNRKRSLHPLMWSQVPPVQSHGAHQYASDGPSAGNIEDMLPSSKRLKMGNKYGSNHLLAPSVVQHCVPGGLSYLQQESKSPTSINSEDIVQSCSQTIKCHHNQKQSSHPLKRPQAPPEQSHGAQQYASDGPSSGGIKDLLPLSNMLKTDNKKESSHVLAPSVVQICLPGGLSDLHQQSESPVSISSEDIVQSCSQKIKAQHNRKRPFHPYLQPQFPPEQSHGDQQYALNGPSSGDIEDMLPSSKKLKMENKNENYHILAPSVIQPCAPEGPSYLQQQSESPVSINSEVTHVEMEPVNNSIQESMRINDVTKCDSDNILKLNSESVPIPSGEGSACHQREQIDLTSSSEIIDNVKEFSGRMGSNSFHFFSEELKEGTVRTEFIQTEPEPDSDFEEVIKPQNPETNSVLLTELFKQEKIKEHLSNLGQSIDKGSRRGNISFHGIRISKATLGRKKNDEETEEPWVQCDKCKGWQHQICAVLNDKSALGGQAENTCLKCLLKETECGELKNLPKSSVFSAKDLPTTMLSDHIEQRLFRRLKQEREERAKVEGKEFFEVPGAEDLVVRVVLSVQKTLKVKQRFLDLFHDENYPAEFPYKSKVILLFQKIEGVDEFGSECSHPNKRCVYISYLDSIKYFRPEIKTVTGEALRTFVYHEILIAYLEFCKKRGFVTSYIWACAPLKGEDYILHCHPEMQNMPKPEKLRQWSPSHSVSLICVYQSMIKKAAEEKIVVSHTNLYDRFFIPTGECNSKVTATRLPYFDGDYWSGATEDAIRAIEQGMADTQKKSKKTITKRTLKAMGHTNPSDGSTKDILLMQRMGQTILQSKEDFIIVDMQYVCTHCHEAILSGRRWSCGQCKSFHLCGRCHDAERKNCGQDIHISINMERHVLSQVVVEDMLSDTKDEDVISNNNLLENRHSFLSLCEKKHYQFGTLRRAKYSSKMILHHLHNATALTSGNTCSLCHKDAVIDQRWVCEMCPEFDACATCYREKGSSCHIHKLTESSPSASHSRTTESQQAPKKGFLGSEEVCRRASAEELVRIGQDCQQQQPNNPAKKPSPCRPFSGNKKVADVWATATLRHVAFGLSGWQLMSGLSLGPAWAPSLAHAGLTCSGSLPLFPGLSLGLQHTLELLYPILSIRQ</sequence>
<evidence type="ECO:0000256" key="7">
    <source>
        <dbReference type="ARBA" id="ARBA00023015"/>
    </source>
</evidence>
<feature type="domain" description="ZZ-type" evidence="12">
    <location>
        <begin position="1260"/>
        <end position="1313"/>
    </location>
</feature>
<dbReference type="GO" id="GO:0003713">
    <property type="term" value="F:transcription coactivator activity"/>
    <property type="evidence" value="ECO:0007669"/>
    <property type="project" value="TreeGrafter"/>
</dbReference>
<keyword evidence="4" id="KW-0479">Metal-binding</keyword>
<evidence type="ECO:0000313" key="14">
    <source>
        <dbReference type="EMBL" id="RXH68233.1"/>
    </source>
</evidence>
<dbReference type="SMART" id="SM01250">
    <property type="entry name" value="KAT11"/>
    <property type="match status" value="1"/>
</dbReference>
<dbReference type="PROSITE" id="PS50135">
    <property type="entry name" value="ZF_ZZ_2"/>
    <property type="match status" value="2"/>
</dbReference>
<evidence type="ECO:0000259" key="13">
    <source>
        <dbReference type="PROSITE" id="PS51727"/>
    </source>
</evidence>
<dbReference type="STRING" id="3750.A0A498HGQ1"/>